<dbReference type="Pfam" id="PF08922">
    <property type="entry name" value="DUF1905"/>
    <property type="match status" value="1"/>
</dbReference>
<reference evidence="1 2" key="1">
    <citation type="submission" date="2020-06" db="EMBL/GenBank/DDBJ databases">
        <authorList>
            <person name="Criscuolo A."/>
        </authorList>
    </citation>
    <scope>NUCLEOTIDE SEQUENCE [LARGE SCALE GENOMIC DNA]</scope>
    <source>
        <strain evidence="2">CIP 111411</strain>
    </source>
</reference>
<dbReference type="EMBL" id="CAIJDP010000075">
    <property type="protein sequence ID" value="CAD0006091.1"/>
    <property type="molecule type" value="Genomic_DNA"/>
</dbReference>
<evidence type="ECO:0000313" key="2">
    <source>
        <dbReference type="Proteomes" id="UP000530060"/>
    </source>
</evidence>
<keyword evidence="2" id="KW-1185">Reference proteome</keyword>
<sequence>MNRRIKYEFSEKPWQHSSPGGWYFVSLPTEIAKEIRSLLKSEEEGWGRLRAVAKIGNSEWKTAIWFDSKNETYLLPLKAEIRKKENIEVEKQIDVVILL</sequence>
<protein>
    <recommendedName>
        <fullName evidence="3">DUF1905 domain-containing protein</fullName>
    </recommendedName>
</protein>
<evidence type="ECO:0000313" key="1">
    <source>
        <dbReference type="EMBL" id="CAD0006091.1"/>
    </source>
</evidence>
<name>A0A6V6Z2W7_9FLAO</name>
<dbReference type="InterPro" id="IPR037079">
    <property type="entry name" value="AF2212/PG0164-like_sf"/>
</dbReference>
<dbReference type="SUPFAM" id="SSF141694">
    <property type="entry name" value="AF2212/PG0164-like"/>
    <property type="match status" value="1"/>
</dbReference>
<evidence type="ECO:0008006" key="3">
    <source>
        <dbReference type="Google" id="ProtNLM"/>
    </source>
</evidence>
<dbReference type="RefSeq" id="WP_219634114.1">
    <property type="nucleotide sequence ID" value="NZ_CAIJDP010000075.1"/>
</dbReference>
<gene>
    <name evidence="1" type="ORF">FLAT13_03122</name>
</gene>
<dbReference type="Gene3D" id="2.40.30.100">
    <property type="entry name" value="AF2212/PG0164-like"/>
    <property type="match status" value="1"/>
</dbReference>
<accession>A0A6V6Z2W7</accession>
<proteinExistence type="predicted"/>
<organism evidence="1 2">
    <name type="scientific">Flavobacterium salmonis</name>
    <dbReference type="NCBI Taxonomy" id="2654844"/>
    <lineage>
        <taxon>Bacteria</taxon>
        <taxon>Pseudomonadati</taxon>
        <taxon>Bacteroidota</taxon>
        <taxon>Flavobacteriia</taxon>
        <taxon>Flavobacteriales</taxon>
        <taxon>Flavobacteriaceae</taxon>
        <taxon>Flavobacterium</taxon>
    </lineage>
</organism>
<dbReference type="Proteomes" id="UP000530060">
    <property type="component" value="Unassembled WGS sequence"/>
</dbReference>
<comment type="caution">
    <text evidence="1">The sequence shown here is derived from an EMBL/GenBank/DDBJ whole genome shotgun (WGS) entry which is preliminary data.</text>
</comment>
<dbReference type="AlphaFoldDB" id="A0A6V6Z2W7"/>
<dbReference type="InterPro" id="IPR015018">
    <property type="entry name" value="DUF1905"/>
</dbReference>